<evidence type="ECO:0000256" key="2">
    <source>
        <dbReference type="ARBA" id="ARBA00008782"/>
    </source>
</evidence>
<dbReference type="OrthoDB" id="5322661at2759"/>
<comment type="function">
    <text evidence="9">Component of the Mediator complex, a coactivator involved in the regulated transcription of nearly all RNA polymerase II-dependent genes. Mediator functions as a bridge to convey information from gene-specific regulatory proteins to the basal RNA polymerase II transcription machinery. Mediator is recruited to promoters by direct interactions with regulatory proteins and serves as a scaffold for the assembly of a functional preinitiation complex with RNA polymerase II and the general transcription factors.</text>
</comment>
<evidence type="ECO:0000256" key="8">
    <source>
        <dbReference type="ARBA" id="ARBA00031256"/>
    </source>
</evidence>
<dbReference type="GO" id="GO:0006357">
    <property type="term" value="P:regulation of transcription by RNA polymerase II"/>
    <property type="evidence" value="ECO:0007669"/>
    <property type="project" value="InterPro"/>
</dbReference>
<evidence type="ECO:0000256" key="6">
    <source>
        <dbReference type="ARBA" id="ARBA00023163"/>
    </source>
</evidence>
<dbReference type="InParanoid" id="G3AHL3"/>
<evidence type="ECO:0000313" key="10">
    <source>
        <dbReference type="EMBL" id="EGW34177.1"/>
    </source>
</evidence>
<gene>
    <name evidence="9" type="primary">MED5</name>
    <name evidence="10" type="ORF">SPAPADRAFT_134767</name>
</gene>
<dbReference type="EMBL" id="GL996500">
    <property type="protein sequence ID" value="EGW34177.1"/>
    <property type="molecule type" value="Genomic_DNA"/>
</dbReference>
<evidence type="ECO:0000256" key="3">
    <source>
        <dbReference type="ARBA" id="ARBA00020628"/>
    </source>
</evidence>
<evidence type="ECO:0000256" key="7">
    <source>
        <dbReference type="ARBA" id="ARBA00023242"/>
    </source>
</evidence>
<keyword evidence="4 9" id="KW-0805">Transcription regulation</keyword>
<protein>
    <recommendedName>
        <fullName evidence="3 9">Mediator of RNA polymerase II transcription subunit 5</fullName>
    </recommendedName>
    <alternativeName>
        <fullName evidence="8 9">Mediator complex subunit 5</fullName>
    </alternativeName>
</protein>
<dbReference type="GO" id="GO:0003712">
    <property type="term" value="F:transcription coregulator activity"/>
    <property type="evidence" value="ECO:0007669"/>
    <property type="project" value="InterPro"/>
</dbReference>
<dbReference type="KEGG" id="spaa:SPAPADRAFT_134767"/>
<dbReference type="eggNOG" id="ENOG502R1HB">
    <property type="taxonomic scope" value="Eukaryota"/>
</dbReference>
<organism evidence="11">
    <name type="scientific">Spathaspora passalidarum (strain NRRL Y-27907 / 11-Y1)</name>
    <dbReference type="NCBI Taxonomy" id="619300"/>
    <lineage>
        <taxon>Eukaryota</taxon>
        <taxon>Fungi</taxon>
        <taxon>Dikarya</taxon>
        <taxon>Ascomycota</taxon>
        <taxon>Saccharomycotina</taxon>
        <taxon>Pichiomycetes</taxon>
        <taxon>Debaryomycetaceae</taxon>
        <taxon>Spathaspora</taxon>
    </lineage>
</organism>
<dbReference type="InterPro" id="IPR014801">
    <property type="entry name" value="Mediator_Med5_fun"/>
</dbReference>
<comment type="subcellular location">
    <subcellularLocation>
        <location evidence="1 9">Nucleus</location>
    </subcellularLocation>
</comment>
<dbReference type="AlphaFoldDB" id="G3AHL3"/>
<dbReference type="GO" id="GO:0016592">
    <property type="term" value="C:mediator complex"/>
    <property type="evidence" value="ECO:0007669"/>
    <property type="project" value="InterPro"/>
</dbReference>
<evidence type="ECO:0000313" key="11">
    <source>
        <dbReference type="Proteomes" id="UP000000709"/>
    </source>
</evidence>
<dbReference type="Proteomes" id="UP000000709">
    <property type="component" value="Unassembled WGS sequence"/>
</dbReference>
<evidence type="ECO:0000256" key="1">
    <source>
        <dbReference type="ARBA" id="ARBA00004123"/>
    </source>
</evidence>
<evidence type="ECO:0000256" key="5">
    <source>
        <dbReference type="ARBA" id="ARBA00023159"/>
    </source>
</evidence>
<dbReference type="GeneID" id="18869847"/>
<name>G3AHL3_SPAPN</name>
<dbReference type="RefSeq" id="XP_007373761.1">
    <property type="nucleotide sequence ID" value="XM_007373699.1"/>
</dbReference>
<dbReference type="PANTHER" id="PTHR35784">
    <property type="entry name" value="MEDIATOR OF RNA POLYMERASE II TRANSCRIPTION SUBUNIT 5"/>
    <property type="match status" value="1"/>
</dbReference>
<keyword evidence="7 9" id="KW-0539">Nucleus</keyword>
<keyword evidence="6 9" id="KW-0804">Transcription</keyword>
<sequence>MSEVSLHKLVTKAINQRLPSKSFISLINQFNVKQPIHDNQYIHDLLELDNTPTLKQQRINETKILQIIELSLSSSRQCHQFWKNLGKLDNNVQVRYLTKINKTLLHCSKYDRDLLKQLINTEFIDYSLDYLNKLHDKTFTTSQKQVVNHIIFIVGSIIDNKLVKSEQENILPIQNFIIKLITILKNLKLGKLLSFLLLKSKTILTSDQIEHLSHSKIIKHDLQVQVKTEDNVINYTSIASLSITTLSTEKQSDFYKTKRTFWLIKIIGNFEFDNIANMFVNFMPSGSSPYTLVYEFIQTFITCYDLLKHGDFRRFNLKNFLVTRVPSILGFFKISDEDIQTVVENVFADHTELKNDFTKSLALNRMLPTDKYPNDVTIPELNLRQRFNEKLLNINSEFTSLEESGLIEFMHALPNDLQYSKSHQLELSSIIVEIINDLISGKDFEKLNRILLCIMNNIELLNLIMFNCERAYSVLYQLIDFIDSTQFNIDDDDENFQDTFTYFGVTVLAIILIVHHFKLDYSFSIKNSFILDYINNFYYGLCDNLTNQETDDEEQIVNYNNLLTDWINALFDDNNDGLSDELIKSVNIKQIYKLIPIVYQQAIIATSSGKLGYASLTNGLDYLSQLFLIPSTVSLISWLVKELNLLQKLEADNAHLKVLSEIIKSNTSGNSQEISVLIFKIILNIHGNNIYKTITKFKEWEGIPIAKEIITAVGTYNSETAISKDLNVCETIKLQLLNKGTTLPIDFIIEYIEKNKAQVIWFLIYEVYNFQKSNDEELKYFINLMVYLIIIYSPSTKALQGVGVENGTIGVTDKFVLTIQDHYSSIFDTKLEPKEEDLDMLNDDLFNDLPNTSSTSQKLLKLNSEISFKKSLLGEFSKIKSDNHSLFEKSIKILNDKILDELNKI</sequence>
<proteinExistence type="inferred from homology"/>
<keyword evidence="5 9" id="KW-0010">Activator</keyword>
<dbReference type="OMA" id="MVINICG"/>
<dbReference type="STRING" id="619300.G3AHL3"/>
<evidence type="ECO:0000256" key="4">
    <source>
        <dbReference type="ARBA" id="ARBA00023015"/>
    </source>
</evidence>
<reference evidence="10 11" key="1">
    <citation type="journal article" date="2011" name="Proc. Natl. Acad. Sci. U.S.A.">
        <title>Comparative genomics of xylose-fermenting fungi for enhanced biofuel production.</title>
        <authorList>
            <person name="Wohlbach D.J."/>
            <person name="Kuo A."/>
            <person name="Sato T.K."/>
            <person name="Potts K.M."/>
            <person name="Salamov A.A."/>
            <person name="LaButti K.M."/>
            <person name="Sun H."/>
            <person name="Clum A."/>
            <person name="Pangilinan J.L."/>
            <person name="Lindquist E.A."/>
            <person name="Lucas S."/>
            <person name="Lapidus A."/>
            <person name="Jin M."/>
            <person name="Gunawan C."/>
            <person name="Balan V."/>
            <person name="Dale B.E."/>
            <person name="Jeffries T.W."/>
            <person name="Zinkel R."/>
            <person name="Barry K.W."/>
            <person name="Grigoriev I.V."/>
            <person name="Gasch A.P."/>
        </authorList>
    </citation>
    <scope>NUCLEOTIDE SEQUENCE [LARGE SCALE GENOMIC DNA]</scope>
    <source>
        <strain evidence="11">NRRL Y-27907 / 11-Y1</strain>
    </source>
</reference>
<accession>G3AHL3</accession>
<keyword evidence="11" id="KW-1185">Reference proteome</keyword>
<dbReference type="Pfam" id="PF08689">
    <property type="entry name" value="Med5"/>
    <property type="match status" value="1"/>
</dbReference>
<evidence type="ECO:0000256" key="9">
    <source>
        <dbReference type="RuleBase" id="RU364142"/>
    </source>
</evidence>
<dbReference type="HOGENOM" id="CLU_012200_0_0_1"/>
<comment type="similarity">
    <text evidence="2 9">Belongs to the Mediator complex subunit 5 family.</text>
</comment>
<comment type="subunit">
    <text evidence="9">Component of the Mediator complex.</text>
</comment>
<dbReference type="PANTHER" id="PTHR35784:SF1">
    <property type="entry name" value="MEDIATOR OF RNA POLYMERASE II TRANSCRIPTION SUBUNIT 5"/>
    <property type="match status" value="1"/>
</dbReference>